<sequence>DDCFSFAESDQERACTLSTSEEGDSVSLLIIQDKEGRNSTRKGTPTIISAARSSKWINKGIDTVKKARLGLLTNMGLELEQLPWSIMPEPILKPGDAVGWKAGTGICHSLLNDAEDDNGS</sequence>
<accession>A0ACA9R4H4</accession>
<dbReference type="Proteomes" id="UP000789525">
    <property type="component" value="Unassembled WGS sequence"/>
</dbReference>
<protein>
    <submittedName>
        <fullName evidence="1">531_t:CDS:1</fullName>
    </submittedName>
</protein>
<reference evidence="1" key="1">
    <citation type="submission" date="2021-06" db="EMBL/GenBank/DDBJ databases">
        <authorList>
            <person name="Kallberg Y."/>
            <person name="Tangrot J."/>
            <person name="Rosling A."/>
        </authorList>
    </citation>
    <scope>NUCLEOTIDE SEQUENCE</scope>
    <source>
        <strain evidence="1">CL356</strain>
    </source>
</reference>
<evidence type="ECO:0000313" key="1">
    <source>
        <dbReference type="EMBL" id="CAG8776732.1"/>
    </source>
</evidence>
<feature type="non-terminal residue" evidence="1">
    <location>
        <position position="120"/>
    </location>
</feature>
<proteinExistence type="predicted"/>
<evidence type="ECO:0000313" key="2">
    <source>
        <dbReference type="Proteomes" id="UP000789525"/>
    </source>
</evidence>
<feature type="non-terminal residue" evidence="1">
    <location>
        <position position="1"/>
    </location>
</feature>
<comment type="caution">
    <text evidence="1">The sequence shown here is derived from an EMBL/GenBank/DDBJ whole genome shotgun (WGS) entry which is preliminary data.</text>
</comment>
<name>A0ACA9R4H4_9GLOM</name>
<organism evidence="1 2">
    <name type="scientific">Acaulospora colombiana</name>
    <dbReference type="NCBI Taxonomy" id="27376"/>
    <lineage>
        <taxon>Eukaryota</taxon>
        <taxon>Fungi</taxon>
        <taxon>Fungi incertae sedis</taxon>
        <taxon>Mucoromycota</taxon>
        <taxon>Glomeromycotina</taxon>
        <taxon>Glomeromycetes</taxon>
        <taxon>Diversisporales</taxon>
        <taxon>Acaulosporaceae</taxon>
        <taxon>Acaulospora</taxon>
    </lineage>
</organism>
<dbReference type="EMBL" id="CAJVPT010068590">
    <property type="protein sequence ID" value="CAG8776732.1"/>
    <property type="molecule type" value="Genomic_DNA"/>
</dbReference>
<keyword evidence="2" id="KW-1185">Reference proteome</keyword>
<gene>
    <name evidence="1" type="ORF">ACOLOM_LOCUS14128</name>
</gene>